<dbReference type="GO" id="GO:0090729">
    <property type="term" value="F:toxin activity"/>
    <property type="evidence" value="ECO:0007669"/>
    <property type="project" value="UniProtKB-KW"/>
</dbReference>
<keyword evidence="6" id="KW-0472">Membrane</keyword>
<evidence type="ECO:0000256" key="9">
    <source>
        <dbReference type="ARBA" id="ARBA00023288"/>
    </source>
</evidence>
<dbReference type="CDD" id="cd23413">
    <property type="entry name" value="beta-trefoil_Ricin_CdtC"/>
    <property type="match status" value="1"/>
</dbReference>
<evidence type="ECO:0000256" key="1">
    <source>
        <dbReference type="ARBA" id="ARBA00004459"/>
    </source>
</evidence>
<proteinExistence type="predicted"/>
<accession>A0A5X6ESG5</accession>
<keyword evidence="8" id="KW-0998">Cell outer membrane</keyword>
<evidence type="ECO:0000256" key="2">
    <source>
        <dbReference type="ARBA" id="ARBA00022656"/>
    </source>
</evidence>
<evidence type="ECO:0000256" key="4">
    <source>
        <dbReference type="ARBA" id="ARBA00022734"/>
    </source>
</evidence>
<evidence type="ECO:0000313" key="10">
    <source>
        <dbReference type="EMBL" id="ECA3795566.1"/>
    </source>
</evidence>
<comment type="caution">
    <text evidence="10">The sequence shown here is derived from an EMBL/GenBank/DDBJ whole genome shotgun (WGS) entry which is preliminary data.</text>
</comment>
<dbReference type="AlphaFoldDB" id="A0A5X6ESG5"/>
<gene>
    <name evidence="10" type="ORF">EKG95_28070</name>
</gene>
<evidence type="ECO:0000256" key="7">
    <source>
        <dbReference type="ARBA" id="ARBA00023139"/>
    </source>
</evidence>
<keyword evidence="7" id="KW-0564">Palmitate</keyword>
<dbReference type="SUPFAM" id="SSF50370">
    <property type="entry name" value="Ricin B-like lectins"/>
    <property type="match status" value="1"/>
</dbReference>
<keyword evidence="9" id="KW-0449">Lipoprotein</keyword>
<dbReference type="InterPro" id="IPR003559">
    <property type="entry name" value="CDtoxinC"/>
</dbReference>
<protein>
    <submittedName>
        <fullName evidence="10">Toxin</fullName>
    </submittedName>
</protein>
<evidence type="ECO:0000256" key="5">
    <source>
        <dbReference type="ARBA" id="ARBA00023026"/>
    </source>
</evidence>
<evidence type="ECO:0000256" key="8">
    <source>
        <dbReference type="ARBA" id="ARBA00023237"/>
    </source>
</evidence>
<sequence>MNKSIFIFTCMMIISGCSSTNNNQSVFVSSGSDLSDTENGSLFSIRNIQSGFMIENILDQKGQEQSGWQLIQQETPAEVLAITPGGWVQFKDPVTQQCLNAPGGMALSKGTCDIKNKESLFILIPSTTGAVQIKSVYTGNCILDKNNTDHFTFGKCIADFRQPQLIVPPKNLWMLNPPVTPSPPAPVTL</sequence>
<reference evidence="10" key="1">
    <citation type="submission" date="2018-12" db="EMBL/GenBank/DDBJ databases">
        <authorList>
            <person name="Ashton P.M."/>
            <person name="Dallman T."/>
            <person name="Nair S."/>
            <person name="De Pinna E."/>
            <person name="Peters T."/>
            <person name="Grant K."/>
        </authorList>
    </citation>
    <scope>NUCLEOTIDE SEQUENCE</scope>
    <source>
        <strain evidence="10">650060</strain>
    </source>
</reference>
<evidence type="ECO:0000256" key="3">
    <source>
        <dbReference type="ARBA" id="ARBA00022729"/>
    </source>
</evidence>
<dbReference type="GO" id="GO:0030246">
    <property type="term" value="F:carbohydrate binding"/>
    <property type="evidence" value="ECO:0007669"/>
    <property type="project" value="UniProtKB-KW"/>
</dbReference>
<organism evidence="10">
    <name type="scientific">Salmonella enterica subsp. enterica serovar Aqua</name>
    <dbReference type="NCBI Taxonomy" id="1302615"/>
    <lineage>
        <taxon>Bacteria</taxon>
        <taxon>Pseudomonadati</taxon>
        <taxon>Pseudomonadota</taxon>
        <taxon>Gammaproteobacteria</taxon>
        <taxon>Enterobacterales</taxon>
        <taxon>Enterobacteriaceae</taxon>
        <taxon>Salmonella</taxon>
    </lineage>
</organism>
<dbReference type="Gene3D" id="2.80.10.50">
    <property type="match status" value="1"/>
</dbReference>
<dbReference type="EMBL" id="AAHUDZ010000121">
    <property type="protein sequence ID" value="ECA3795566.1"/>
    <property type="molecule type" value="Genomic_DNA"/>
</dbReference>
<keyword evidence="3" id="KW-0732">Signal</keyword>
<keyword evidence="5" id="KW-0843">Virulence</keyword>
<dbReference type="PRINTS" id="PR01389">
    <property type="entry name" value="CDTOXINC"/>
</dbReference>
<dbReference type="PROSITE" id="PS51257">
    <property type="entry name" value="PROKAR_LIPOPROTEIN"/>
    <property type="match status" value="1"/>
</dbReference>
<comment type="subcellular location">
    <subcellularLocation>
        <location evidence="1">Cell outer membrane</location>
        <topology evidence="1">Lipid-anchor</topology>
    </subcellularLocation>
</comment>
<dbReference type="GO" id="GO:0009279">
    <property type="term" value="C:cell outer membrane"/>
    <property type="evidence" value="ECO:0007669"/>
    <property type="project" value="UniProtKB-SubCell"/>
</dbReference>
<keyword evidence="2" id="KW-0800">Toxin</keyword>
<dbReference type="Pfam" id="PF03498">
    <property type="entry name" value="CDtoxinA"/>
    <property type="match status" value="1"/>
</dbReference>
<evidence type="ECO:0000256" key="6">
    <source>
        <dbReference type="ARBA" id="ARBA00023136"/>
    </source>
</evidence>
<name>A0A5X6ESG5_SALET</name>
<dbReference type="InterPro" id="IPR035992">
    <property type="entry name" value="Ricin_B-like_lectins"/>
</dbReference>
<keyword evidence="4" id="KW-0430">Lectin</keyword>
<dbReference type="InterPro" id="IPR003558">
    <property type="entry name" value="CDtoxinA/C"/>
</dbReference>